<name>M4VPG8_9BACT</name>
<dbReference type="InterPro" id="IPR000836">
    <property type="entry name" value="PRTase_dom"/>
</dbReference>
<dbReference type="eggNOG" id="COG0461">
    <property type="taxonomic scope" value="Bacteria"/>
</dbReference>
<keyword evidence="4 6" id="KW-0808">Transferase</keyword>
<dbReference type="AlphaFoldDB" id="M4VPG8"/>
<sequence length="173" mass="18870">MNRQELAQSIYDICHLNGDFLLRSGKRSHEYFDKYRFESQPKILQEIAQQMKPLIPAGTEVLAALEMGGIPVGTALSLATGIPCVFVRKTAKDYGTCQFAEGIDVKGKKICIIEDVITSGGQVLLSAADLRSIGAHVENVLCVINRGGDEAAAKLQESQLNLTALFKRSDFPN</sequence>
<feature type="binding site" evidence="6">
    <location>
        <position position="146"/>
    </location>
    <ligand>
        <name>orotate</name>
        <dbReference type="ChEBI" id="CHEBI:30839"/>
    </ligand>
</feature>
<dbReference type="GO" id="GO:0000287">
    <property type="term" value="F:magnesium ion binding"/>
    <property type="evidence" value="ECO:0007669"/>
    <property type="project" value="UniProtKB-UniRule"/>
</dbReference>
<dbReference type="Gene3D" id="3.40.50.2020">
    <property type="match status" value="1"/>
</dbReference>
<dbReference type="GO" id="GO:0019856">
    <property type="term" value="P:pyrimidine nucleobase biosynthetic process"/>
    <property type="evidence" value="ECO:0007669"/>
    <property type="project" value="TreeGrafter"/>
</dbReference>
<dbReference type="GO" id="GO:0044205">
    <property type="term" value="P:'de novo' UMP biosynthetic process"/>
    <property type="evidence" value="ECO:0007669"/>
    <property type="project" value="UniProtKB-UniRule"/>
</dbReference>
<comment type="cofactor">
    <cofactor evidence="6">
        <name>Mg(2+)</name>
        <dbReference type="ChEBI" id="CHEBI:18420"/>
    </cofactor>
</comment>
<feature type="binding site" evidence="6">
    <location>
        <position position="92"/>
    </location>
    <ligand>
        <name>5-phospho-alpha-D-ribose 1-diphosphate</name>
        <dbReference type="ChEBI" id="CHEBI:58017"/>
        <note>ligand shared between dimeric partners</note>
    </ligand>
</feature>
<dbReference type="Pfam" id="PF00156">
    <property type="entry name" value="Pribosyltran"/>
    <property type="match status" value="1"/>
</dbReference>
<evidence type="ECO:0000259" key="7">
    <source>
        <dbReference type="Pfam" id="PF00156"/>
    </source>
</evidence>
<keyword evidence="9" id="KW-1185">Reference proteome</keyword>
<dbReference type="SUPFAM" id="SSF53271">
    <property type="entry name" value="PRTase-like"/>
    <property type="match status" value="1"/>
</dbReference>
<evidence type="ECO:0000256" key="6">
    <source>
        <dbReference type="HAMAP-Rule" id="MF_01208"/>
    </source>
</evidence>
<dbReference type="HOGENOM" id="CLU_074878_2_0_7"/>
<proteinExistence type="inferred from homology"/>
<evidence type="ECO:0000313" key="9">
    <source>
        <dbReference type="Proteomes" id="UP000012040"/>
    </source>
</evidence>
<keyword evidence="5 6" id="KW-0665">Pyrimidine biosynthesis</keyword>
<dbReference type="PATRIC" id="fig|1184267.3.peg.809"/>
<comment type="similarity">
    <text evidence="6">Belongs to the purine/pyrimidine phosphoribosyltransferase family. PyrE subfamily.</text>
</comment>
<dbReference type="PANTHER" id="PTHR19278:SF9">
    <property type="entry name" value="URIDINE 5'-MONOPHOSPHATE SYNTHASE"/>
    <property type="match status" value="1"/>
</dbReference>
<evidence type="ECO:0000256" key="4">
    <source>
        <dbReference type="ARBA" id="ARBA00022679"/>
    </source>
</evidence>
<dbReference type="KEGG" id="bex:A11Q_801"/>
<evidence type="ECO:0000313" key="8">
    <source>
        <dbReference type="EMBL" id="AGH95019.1"/>
    </source>
</evidence>
<dbReference type="OrthoDB" id="9779060at2"/>
<dbReference type="CDD" id="cd06223">
    <property type="entry name" value="PRTases_typeI"/>
    <property type="match status" value="1"/>
</dbReference>
<evidence type="ECO:0000256" key="1">
    <source>
        <dbReference type="ARBA" id="ARBA00004889"/>
    </source>
</evidence>
<dbReference type="STRING" id="1184267.A11Q_801"/>
<dbReference type="InterPro" id="IPR004467">
    <property type="entry name" value="Or_phspho_trans_dom"/>
</dbReference>
<accession>M4VPG8</accession>
<dbReference type="UniPathway" id="UPA00070">
    <property type="reaction ID" value="UER00119"/>
</dbReference>
<gene>
    <name evidence="6" type="primary">pyrE</name>
    <name evidence="8" type="ORF">A11Q_801</name>
</gene>
<feature type="binding site" evidence="6">
    <location>
        <position position="88"/>
    </location>
    <ligand>
        <name>5-phospho-alpha-D-ribose 1-diphosphate</name>
        <dbReference type="ChEBI" id="CHEBI:58017"/>
        <note>ligand shared between dimeric partners</note>
    </ligand>
</feature>
<evidence type="ECO:0000256" key="3">
    <source>
        <dbReference type="ARBA" id="ARBA00022676"/>
    </source>
</evidence>
<evidence type="ECO:0000256" key="5">
    <source>
        <dbReference type="ARBA" id="ARBA00022975"/>
    </source>
</evidence>
<feature type="domain" description="Phosphoribosyltransferase" evidence="7">
    <location>
        <begin position="45"/>
        <end position="147"/>
    </location>
</feature>
<comment type="subunit">
    <text evidence="6">Homodimer.</text>
</comment>
<reference evidence="8 9" key="1">
    <citation type="journal article" date="2013" name="ISME J.">
        <title>By their genes ye shall know them: genomic signatures of predatory bacteria.</title>
        <authorList>
            <person name="Pasternak Z."/>
            <person name="Pietrokovski S."/>
            <person name="Rotem O."/>
            <person name="Gophna U."/>
            <person name="Lurie-Weinberger M.N."/>
            <person name="Jurkevitch E."/>
        </authorList>
    </citation>
    <scope>NUCLEOTIDE SEQUENCE [LARGE SCALE GENOMIC DNA]</scope>
    <source>
        <strain evidence="8 9">JSS</strain>
    </source>
</reference>
<organism evidence="8 9">
    <name type="scientific">Pseudobdellovibrio exovorus JSS</name>
    <dbReference type="NCBI Taxonomy" id="1184267"/>
    <lineage>
        <taxon>Bacteria</taxon>
        <taxon>Pseudomonadati</taxon>
        <taxon>Bdellovibrionota</taxon>
        <taxon>Bdellovibrionia</taxon>
        <taxon>Bdellovibrionales</taxon>
        <taxon>Pseudobdellovibrionaceae</taxon>
        <taxon>Pseudobdellovibrio</taxon>
    </lineage>
</organism>
<feature type="binding site" description="in other chain" evidence="6">
    <location>
        <begin position="114"/>
        <end position="122"/>
    </location>
    <ligand>
        <name>5-phospho-alpha-D-ribose 1-diphosphate</name>
        <dbReference type="ChEBI" id="CHEBI:58017"/>
        <note>ligand shared between dimeric partners</note>
    </ligand>
</feature>
<comment type="caution">
    <text evidence="6">Lacks conserved residue(s) required for the propagation of feature annotation.</text>
</comment>
<dbReference type="NCBIfam" id="TIGR00336">
    <property type="entry name" value="pyrE"/>
    <property type="match status" value="1"/>
</dbReference>
<evidence type="ECO:0000256" key="2">
    <source>
        <dbReference type="ARBA" id="ARBA00011971"/>
    </source>
</evidence>
<keyword evidence="3 6" id="KW-0328">Glycosyltransferase</keyword>
<dbReference type="RefSeq" id="WP_015469509.1">
    <property type="nucleotide sequence ID" value="NC_020813.1"/>
</dbReference>
<dbReference type="InterPro" id="IPR023031">
    <property type="entry name" value="OPRT"/>
</dbReference>
<dbReference type="HAMAP" id="MF_01208">
    <property type="entry name" value="PyrE"/>
    <property type="match status" value="1"/>
</dbReference>
<feature type="binding site" description="in other chain" evidence="6">
    <location>
        <position position="89"/>
    </location>
    <ligand>
        <name>5-phospho-alpha-D-ribose 1-diphosphate</name>
        <dbReference type="ChEBI" id="CHEBI:58017"/>
        <note>ligand shared between dimeric partners</note>
    </ligand>
</feature>
<dbReference type="EMBL" id="CP003537">
    <property type="protein sequence ID" value="AGH95019.1"/>
    <property type="molecule type" value="Genomic_DNA"/>
</dbReference>
<dbReference type="GO" id="GO:0004588">
    <property type="term" value="F:orotate phosphoribosyltransferase activity"/>
    <property type="evidence" value="ECO:0007669"/>
    <property type="project" value="UniProtKB-UniRule"/>
</dbReference>
<dbReference type="EC" id="2.4.2.10" evidence="2 6"/>
<dbReference type="PANTHER" id="PTHR19278">
    <property type="entry name" value="OROTATE PHOSPHORIBOSYLTRANSFERASE"/>
    <property type="match status" value="1"/>
</dbReference>
<dbReference type="InterPro" id="IPR029057">
    <property type="entry name" value="PRTase-like"/>
</dbReference>
<feature type="binding site" description="in other chain" evidence="6">
    <location>
        <position position="23"/>
    </location>
    <ligand>
        <name>5-phospho-alpha-D-ribose 1-diphosphate</name>
        <dbReference type="ChEBI" id="CHEBI:58017"/>
        <note>ligand shared between dimeric partners</note>
    </ligand>
</feature>
<protein>
    <recommendedName>
        <fullName evidence="2 6">Orotate phosphoribosyltransferase</fullName>
        <shortName evidence="6">OPRT</shortName>
        <shortName evidence="6">OPRTase</shortName>
        <ecNumber evidence="2 6">2.4.2.10</ecNumber>
    </recommendedName>
</protein>
<comment type="catalytic activity">
    <reaction evidence="6">
        <text>orotidine 5'-phosphate + diphosphate = orotate + 5-phospho-alpha-D-ribose 1-diphosphate</text>
        <dbReference type="Rhea" id="RHEA:10380"/>
        <dbReference type="ChEBI" id="CHEBI:30839"/>
        <dbReference type="ChEBI" id="CHEBI:33019"/>
        <dbReference type="ChEBI" id="CHEBI:57538"/>
        <dbReference type="ChEBI" id="CHEBI:58017"/>
        <dbReference type="EC" id="2.4.2.10"/>
    </reaction>
</comment>
<dbReference type="Proteomes" id="UP000012040">
    <property type="component" value="Chromosome"/>
</dbReference>
<comment type="pathway">
    <text evidence="1 6">Pyrimidine metabolism; UMP biosynthesis via de novo pathway; UMP from orotate: step 1/2.</text>
</comment>
<keyword evidence="6" id="KW-0460">Magnesium</keyword>
<comment type="function">
    <text evidence="6">Catalyzes the transfer of a ribosyl phosphate group from 5-phosphoribose 1-diphosphate to orotate, leading to the formation of orotidine monophosphate (OMP).</text>
</comment>
<feature type="binding site" evidence="6">
    <location>
        <position position="118"/>
    </location>
    <ligand>
        <name>orotate</name>
        <dbReference type="ChEBI" id="CHEBI:30839"/>
    </ligand>
</feature>